<dbReference type="Gene3D" id="6.10.250.1050">
    <property type="match status" value="1"/>
</dbReference>
<dbReference type="PANTHER" id="PTHR12398:SF20">
    <property type="entry name" value="PROTEIN PHOSPHATASE 1 REGULATORY INHIBITOR SUBUNIT 2"/>
    <property type="match status" value="1"/>
</dbReference>
<sequence>MLSPRHSPPPSAAAPKPKGILKNAGERTTSKAEALATEEDAANRLQWDESNLTLHEIEREQQDPRMKIDEPKTPFVHGTALGPVGDEDSLGAADVAHQLNSLPSTLPPTQEPVMQQANVTVWPLD</sequence>
<organism evidence="2">
    <name type="scientific">Melanopsichium pennsylvanicum 4</name>
    <dbReference type="NCBI Taxonomy" id="1398559"/>
    <lineage>
        <taxon>Eukaryota</taxon>
        <taxon>Fungi</taxon>
        <taxon>Dikarya</taxon>
        <taxon>Basidiomycota</taxon>
        <taxon>Ustilaginomycotina</taxon>
        <taxon>Ustilaginomycetes</taxon>
        <taxon>Ustilaginales</taxon>
        <taxon>Ustilaginaceae</taxon>
        <taxon>Melanopsichium</taxon>
    </lineage>
</organism>
<dbReference type="EMBL" id="HG529768">
    <property type="protein sequence ID" value="CDI57091.1"/>
    <property type="molecule type" value="Genomic_DNA"/>
</dbReference>
<dbReference type="GO" id="GO:0004864">
    <property type="term" value="F:protein phosphatase inhibitor activity"/>
    <property type="evidence" value="ECO:0007669"/>
    <property type="project" value="InterPro"/>
</dbReference>
<dbReference type="PANTHER" id="PTHR12398">
    <property type="entry name" value="PROTEIN PHOSPHATASE INHIBITOR"/>
    <property type="match status" value="1"/>
</dbReference>
<evidence type="ECO:0000313" key="2">
    <source>
        <dbReference type="EMBL" id="CDI57091.1"/>
    </source>
</evidence>
<dbReference type="AlphaFoldDB" id="A0A077RCS7"/>
<dbReference type="Pfam" id="PF04979">
    <property type="entry name" value="IPP-2"/>
    <property type="match status" value="1"/>
</dbReference>
<dbReference type="GO" id="GO:0009966">
    <property type="term" value="P:regulation of signal transduction"/>
    <property type="evidence" value="ECO:0007669"/>
    <property type="project" value="InterPro"/>
</dbReference>
<feature type="compositionally biased region" description="Pro residues" evidence="1">
    <location>
        <begin position="1"/>
        <end position="12"/>
    </location>
</feature>
<name>A0A077RCS7_9BASI</name>
<reference evidence="2" key="1">
    <citation type="journal article" date="2014" name="Genome Biol. Evol.">
        <title>Gene Loss Rather Than Gene Gain Is Associated with a Host Jump from Monocots to Dicots in the Smut Fungus Melanopsichium pennsylvanicum.</title>
        <authorList>
            <person name="Sharma R."/>
            <person name="Mishra B."/>
            <person name="Runge F."/>
            <person name="Thines M."/>
        </authorList>
    </citation>
    <scope>NUCLEOTIDE SEQUENCE</scope>
    <source>
        <strain evidence="2">4</strain>
    </source>
</reference>
<protein>
    <submittedName>
        <fullName evidence="2">Uncharacterized protein</fullName>
    </submittedName>
</protein>
<accession>A0A077RCS7</accession>
<evidence type="ECO:0000256" key="1">
    <source>
        <dbReference type="SAM" id="MobiDB-lite"/>
    </source>
</evidence>
<dbReference type="InterPro" id="IPR007062">
    <property type="entry name" value="PPI-2"/>
</dbReference>
<feature type="region of interest" description="Disordered" evidence="1">
    <location>
        <begin position="1"/>
        <end position="39"/>
    </location>
</feature>
<proteinExistence type="predicted"/>